<accession>A0ABQ3KTS4</accession>
<proteinExistence type="predicted"/>
<dbReference type="InterPro" id="IPR050595">
    <property type="entry name" value="Bact_response_regulator"/>
</dbReference>
<dbReference type="EMBL" id="BNAO01000001">
    <property type="protein sequence ID" value="GHG60799.1"/>
    <property type="molecule type" value="Genomic_DNA"/>
</dbReference>
<name>A0ABQ3KTS4_9ALTE</name>
<dbReference type="InterPro" id="IPR001789">
    <property type="entry name" value="Sig_transdc_resp-reg_receiver"/>
</dbReference>
<reference evidence="5" key="1">
    <citation type="journal article" date="2019" name="Int. J. Syst. Evol. Microbiol.">
        <title>The Global Catalogue of Microorganisms (GCM) 10K type strain sequencing project: providing services to taxonomists for standard genome sequencing and annotation.</title>
        <authorList>
            <consortium name="The Broad Institute Genomics Platform"/>
            <consortium name="The Broad Institute Genome Sequencing Center for Infectious Disease"/>
            <person name="Wu L."/>
            <person name="Ma J."/>
        </authorList>
    </citation>
    <scope>NUCLEOTIDE SEQUENCE [LARGE SCALE GENOMIC DNA]</scope>
    <source>
        <strain evidence="5">CGMCC 1.7003</strain>
    </source>
</reference>
<evidence type="ECO:0000256" key="2">
    <source>
        <dbReference type="PROSITE-ProRule" id="PRU00169"/>
    </source>
</evidence>
<organism evidence="4 5">
    <name type="scientific">Alishewanella longhuensis</name>
    <dbReference type="NCBI Taxonomy" id="1091037"/>
    <lineage>
        <taxon>Bacteria</taxon>
        <taxon>Pseudomonadati</taxon>
        <taxon>Pseudomonadota</taxon>
        <taxon>Gammaproteobacteria</taxon>
        <taxon>Alteromonadales</taxon>
        <taxon>Alteromonadaceae</taxon>
        <taxon>Alishewanella</taxon>
    </lineage>
</organism>
<keyword evidence="5" id="KW-1185">Reference proteome</keyword>
<evidence type="ECO:0000256" key="1">
    <source>
        <dbReference type="ARBA" id="ARBA00022553"/>
    </source>
</evidence>
<sequence>MPEVLFVDDEPFVLDAYRRMLRNSIFRCHTLAKSQDVLAYLQQHNIDIVVADQQMPHLSGIALLETLQDKYPNIKRVLISGNLNLVQQAPGTLLDTVLEKPCSQATLIANLELLVNTA</sequence>
<dbReference type="Proteomes" id="UP000659697">
    <property type="component" value="Unassembled WGS sequence"/>
</dbReference>
<dbReference type="RefSeq" id="WP_189429706.1">
    <property type="nucleotide sequence ID" value="NZ_BNAO01000001.1"/>
</dbReference>
<dbReference type="SMART" id="SM00448">
    <property type="entry name" value="REC"/>
    <property type="match status" value="1"/>
</dbReference>
<dbReference type="PROSITE" id="PS50110">
    <property type="entry name" value="RESPONSE_REGULATORY"/>
    <property type="match status" value="1"/>
</dbReference>
<evidence type="ECO:0000259" key="3">
    <source>
        <dbReference type="PROSITE" id="PS50110"/>
    </source>
</evidence>
<dbReference type="PANTHER" id="PTHR44591">
    <property type="entry name" value="STRESS RESPONSE REGULATOR PROTEIN 1"/>
    <property type="match status" value="1"/>
</dbReference>
<keyword evidence="1 2" id="KW-0597">Phosphoprotein</keyword>
<dbReference type="SUPFAM" id="SSF52172">
    <property type="entry name" value="CheY-like"/>
    <property type="match status" value="1"/>
</dbReference>
<feature type="domain" description="Response regulatory" evidence="3">
    <location>
        <begin position="3"/>
        <end position="115"/>
    </location>
</feature>
<evidence type="ECO:0000313" key="5">
    <source>
        <dbReference type="Proteomes" id="UP000659697"/>
    </source>
</evidence>
<dbReference type="Gene3D" id="3.40.50.2300">
    <property type="match status" value="1"/>
</dbReference>
<gene>
    <name evidence="4" type="ORF">GCM10010919_04530</name>
</gene>
<dbReference type="InterPro" id="IPR011006">
    <property type="entry name" value="CheY-like_superfamily"/>
</dbReference>
<evidence type="ECO:0000313" key="4">
    <source>
        <dbReference type="EMBL" id="GHG60799.1"/>
    </source>
</evidence>
<feature type="modified residue" description="4-aspartylphosphate" evidence="2">
    <location>
        <position position="52"/>
    </location>
</feature>
<dbReference type="Pfam" id="PF00072">
    <property type="entry name" value="Response_reg"/>
    <property type="match status" value="1"/>
</dbReference>
<comment type="caution">
    <text evidence="4">The sequence shown here is derived from an EMBL/GenBank/DDBJ whole genome shotgun (WGS) entry which is preliminary data.</text>
</comment>
<dbReference type="PANTHER" id="PTHR44591:SF19">
    <property type="entry name" value="TWO-COMPONENT RESPONSE REGULATOR-RELATED"/>
    <property type="match status" value="1"/>
</dbReference>
<protein>
    <recommendedName>
        <fullName evidence="3">Response regulatory domain-containing protein</fullName>
    </recommendedName>
</protein>